<sequence length="615" mass="67444">MIPNIRKGSYMRQLLWYLAGPGRKNEHRDQRVLAGDVVTMAVFAGRITQAQAVELARLLDSPRQTLLRGAPVLVTDHKQAKALIAQGMDRKAAYEQATSDHNTWHCSLTLDASEGQLSDETWRGIANDFMRLMGFTGRSDGVPDARWAAMHHGLNESGGDHIHVAMGVVLPDGSLADRYLDFLRAQDACNKLEHKYGLRVLASREEGGAERATNPAERARAERLGAPETDREALERRVRALAVASSSEAEWIREVQAAGIIISPRFAAGGMDEVIGYKVALPPRTNRDGKREKSIEYGGGRLATDMTLPAIRTWASWDRSFEAGEEALAVWREITTSSQQGRRAATGIDSRMSEQQAIVELARFGKYAREIPSEDRDAWAKLASQSAGLFAALSVQTEKRPGPLHTLSRQLARAGQQPANQRRPWGVHGSGLRHVARMVWAAKSPQASNVALVEAMVDCLLAVGQMLEATDRARTAASMLVEAKQALTEIHMRAAGLDPSKPHIGNYGSPAWAATQRAERVLAGGDRDATEAEIRDAYDGWNARRIALSATGRVSYDERGQIVQEVKPRRVAAPTPQAVRRATGQTQTPTPPNPGQSNNRRKPPPAPHRDRGFER</sequence>
<evidence type="ECO:0000256" key="1">
    <source>
        <dbReference type="SAM" id="MobiDB-lite"/>
    </source>
</evidence>
<keyword evidence="4" id="KW-1185">Reference proteome</keyword>
<dbReference type="EMBL" id="JAYKYQ010000010">
    <property type="protein sequence ID" value="MEB3512920.1"/>
    <property type="molecule type" value="Genomic_DNA"/>
</dbReference>
<organism evidence="3 4">
    <name type="scientific">Nocardia implantans</name>
    <dbReference type="NCBI Taxonomy" id="3108168"/>
    <lineage>
        <taxon>Bacteria</taxon>
        <taxon>Bacillati</taxon>
        <taxon>Actinomycetota</taxon>
        <taxon>Actinomycetes</taxon>
        <taxon>Mycobacteriales</taxon>
        <taxon>Nocardiaceae</taxon>
        <taxon>Nocardia</taxon>
    </lineage>
</organism>
<comment type="caution">
    <text evidence="3">The sequence shown here is derived from an EMBL/GenBank/DDBJ whole genome shotgun (WGS) entry which is preliminary data.</text>
</comment>
<dbReference type="InterPro" id="IPR005094">
    <property type="entry name" value="Endonuclease_MobA/VirD2"/>
</dbReference>
<dbReference type="RefSeq" id="WP_195078878.1">
    <property type="nucleotide sequence ID" value="NZ_JAYESH010000026.1"/>
</dbReference>
<evidence type="ECO:0000259" key="2">
    <source>
        <dbReference type="Pfam" id="PF03432"/>
    </source>
</evidence>
<feature type="region of interest" description="Disordered" evidence="1">
    <location>
        <begin position="565"/>
        <end position="615"/>
    </location>
</feature>
<protein>
    <recommendedName>
        <fullName evidence="2">MobA/VirD2-like nuclease domain-containing protein</fullName>
    </recommendedName>
</protein>
<evidence type="ECO:0000313" key="4">
    <source>
        <dbReference type="Proteomes" id="UP001348098"/>
    </source>
</evidence>
<proteinExistence type="predicted"/>
<feature type="compositionally biased region" description="Basic and acidic residues" evidence="1">
    <location>
        <begin position="217"/>
        <end position="228"/>
    </location>
</feature>
<accession>A0ABU6AZR0</accession>
<dbReference type="Pfam" id="PF03432">
    <property type="entry name" value="Relaxase"/>
    <property type="match status" value="1"/>
</dbReference>
<feature type="region of interest" description="Disordered" evidence="1">
    <location>
        <begin position="204"/>
        <end position="228"/>
    </location>
</feature>
<dbReference type="Proteomes" id="UP001348098">
    <property type="component" value="Unassembled WGS sequence"/>
</dbReference>
<gene>
    <name evidence="3" type="ORF">U3653_23060</name>
</gene>
<evidence type="ECO:0000313" key="3">
    <source>
        <dbReference type="EMBL" id="MEB3512920.1"/>
    </source>
</evidence>
<feature type="domain" description="MobA/VirD2-like nuclease" evidence="2">
    <location>
        <begin position="82"/>
        <end position="198"/>
    </location>
</feature>
<name>A0ABU6AZR0_9NOCA</name>
<reference evidence="3 4" key="1">
    <citation type="submission" date="2023-12" db="EMBL/GenBank/DDBJ databases">
        <title>novel species in genus Nocarida.</title>
        <authorList>
            <person name="Li Z."/>
        </authorList>
    </citation>
    <scope>NUCLEOTIDE SEQUENCE [LARGE SCALE GENOMIC DNA]</scope>
    <source>
        <strain evidence="3 4">CDC186</strain>
    </source>
</reference>